<name>A0A4Y9XMK5_9APHY</name>
<evidence type="ECO:0000313" key="2">
    <source>
        <dbReference type="EMBL" id="TFY51524.1"/>
    </source>
</evidence>
<evidence type="ECO:0000313" key="3">
    <source>
        <dbReference type="Proteomes" id="UP000298390"/>
    </source>
</evidence>
<accession>A0A4Y9XMK5</accession>
<dbReference type="EMBL" id="SEKV01001165">
    <property type="protein sequence ID" value="TFY51524.1"/>
    <property type="molecule type" value="Genomic_DNA"/>
</dbReference>
<feature type="compositionally biased region" description="Basic and acidic residues" evidence="1">
    <location>
        <begin position="1041"/>
        <end position="1051"/>
    </location>
</feature>
<organism evidence="2 3">
    <name type="scientific">Rhodofomes roseus</name>
    <dbReference type="NCBI Taxonomy" id="34475"/>
    <lineage>
        <taxon>Eukaryota</taxon>
        <taxon>Fungi</taxon>
        <taxon>Dikarya</taxon>
        <taxon>Basidiomycota</taxon>
        <taxon>Agaricomycotina</taxon>
        <taxon>Agaricomycetes</taxon>
        <taxon>Polyporales</taxon>
        <taxon>Rhodofomes</taxon>
    </lineage>
</organism>
<dbReference type="STRING" id="34475.A0A4Y9XMK5"/>
<proteinExistence type="predicted"/>
<dbReference type="AlphaFoldDB" id="A0A4Y9XMK5"/>
<sequence>RPRLPLPFRQRSSSVEESAAPSPITSYRLRGEKWEFVWPYVGGELVTMEPPEPQEKAHPSSLLVFPYYNVPERGPSPAPLQKKAPPPSRMVFPYYEPKDTMWNHVWPYQTQAKPHDAIEAKYPYFNLYPAVYPVFDLYPAAVSIVPTKADKEKSVVLEGSYAAFNLYPAVYPHFDVYPAKAQRNAEPQASGVIAMKPAIQVKLAAHYPSLDLYPAVYPASLEKIYPDVKMDLNSKDIFTKLNAVYPAFDIYPEVYPYNMDSIYPATQIEDVAPMSRQAAVVYPHFDIYPAVITSKVKAAVPTAGISATKTEVHVKLASRYPTFGLYPAVYPYSLRNVYPVHGVQEGKARTLSVDLPSVYPSLVVYPAVYPWNLVSVYPPSILPAADRPIPVQNETAISVKLNACYPHFDLYPAVYPYSLENIYSSAGPVVTSASKVEVSLHAAYPYFSLYPAVYPFNLEHIYPIVRSHRKQSAVQVKTNATAHDLDFVLCIYTCPYADVDPFLMLHPELADGYSTGAEDRRAVHVKASRYPVLDIFYPFFNIYPEAAGESSHTQHQVRVTLCETRYPALEIYPAVYPFFHIYPEVVREASLNLKREVRVTVADTRYPTLDIYPAVYPHFKLYPAVSGATTTIVEHRTFSSGTTTRYPVFDICESPLDFTQYDHSFKTDPAVYPHFSIYPPLSSPVRRAAITSKQSTPVIRETPRYAVRHKPRFTHAQLCDQVFDEPCDCEEGDVWEMITPAAQPVPVQQLAAPPVLIPVAHMIPRYMPRRKPRYTHAQLHEQVFAQISSGEAADRASPLPQQLSQPVVRPRSRTGSLTNRPIPPPKPTDPSMLKPPPPPHRSSSLLHPAVNPRLSVAGAGPSMRPASLVGLPSHPAALRRTSSLANGPRPHSSASPTLATVAEPGLERSSQAVHRRIVPKNSLEAMRDSGRPTSRLNVDVRKSTYAPRSSVETLPPTLPEVQLGPELSRANTTPASKTGRSGRRMSIVMEKARAYDNTSPATKPTTEDNPARITMTALSQFPTPPRPPLPTSTPPKARPVSKLDRSKFPFI</sequence>
<feature type="region of interest" description="Disordered" evidence="1">
    <location>
        <begin position="790"/>
        <end position="847"/>
    </location>
</feature>
<feature type="compositionally biased region" description="Pro residues" evidence="1">
    <location>
        <begin position="821"/>
        <end position="840"/>
    </location>
</feature>
<feature type="region of interest" description="Disordered" evidence="1">
    <location>
        <begin position="1018"/>
        <end position="1051"/>
    </location>
</feature>
<feature type="non-terminal residue" evidence="2">
    <location>
        <position position="1"/>
    </location>
</feature>
<feature type="compositionally biased region" description="Polar residues" evidence="1">
    <location>
        <begin position="969"/>
        <end position="979"/>
    </location>
</feature>
<gene>
    <name evidence="2" type="ORF">EVJ58_g10516</name>
</gene>
<reference evidence="2 3" key="1">
    <citation type="submission" date="2019-01" db="EMBL/GenBank/DDBJ databases">
        <title>Genome sequencing of the rare red list fungi Fomitopsis rosea.</title>
        <authorList>
            <person name="Buettner E."/>
            <person name="Kellner H."/>
        </authorList>
    </citation>
    <scope>NUCLEOTIDE SEQUENCE [LARGE SCALE GENOMIC DNA]</scope>
    <source>
        <strain evidence="2 3">DSM 105464</strain>
    </source>
</reference>
<feature type="compositionally biased region" description="Pro residues" evidence="1">
    <location>
        <begin position="1022"/>
        <end position="1037"/>
    </location>
</feature>
<feature type="compositionally biased region" description="Low complexity" evidence="1">
    <location>
        <begin position="12"/>
        <end position="22"/>
    </location>
</feature>
<protein>
    <submittedName>
        <fullName evidence="2">Uncharacterized protein</fullName>
    </submittedName>
</protein>
<feature type="region of interest" description="Disordered" evidence="1">
    <location>
        <begin position="902"/>
        <end position="982"/>
    </location>
</feature>
<dbReference type="Proteomes" id="UP000298390">
    <property type="component" value="Unassembled WGS sequence"/>
</dbReference>
<feature type="region of interest" description="Disordered" evidence="1">
    <location>
        <begin position="1"/>
        <end position="22"/>
    </location>
</feature>
<evidence type="ECO:0000256" key="1">
    <source>
        <dbReference type="SAM" id="MobiDB-lite"/>
    </source>
</evidence>
<comment type="caution">
    <text evidence="2">The sequence shown here is derived from an EMBL/GenBank/DDBJ whole genome shotgun (WGS) entry which is preliminary data.</text>
</comment>